<protein>
    <submittedName>
        <fullName evidence="1">Uncharacterized protein</fullName>
    </submittedName>
</protein>
<evidence type="ECO:0000313" key="1">
    <source>
        <dbReference type="EMBL" id="MET8435950.1"/>
    </source>
</evidence>
<dbReference type="EMBL" id="JBEXIP010000022">
    <property type="protein sequence ID" value="MET8435950.1"/>
    <property type="molecule type" value="Genomic_DNA"/>
</dbReference>
<reference evidence="1 2" key="1">
    <citation type="submission" date="2024-06" db="EMBL/GenBank/DDBJ databases">
        <title>The Natural Products Discovery Center: Release of the First 8490 Sequenced Strains for Exploring Actinobacteria Biosynthetic Diversity.</title>
        <authorList>
            <person name="Kalkreuter E."/>
            <person name="Kautsar S.A."/>
            <person name="Yang D."/>
            <person name="Bader C.D."/>
            <person name="Teijaro C.N."/>
            <person name="Fluegel L."/>
            <person name="Davis C.M."/>
            <person name="Simpson J.R."/>
            <person name="Lauterbach L."/>
            <person name="Steele A.D."/>
            <person name="Gui C."/>
            <person name="Meng S."/>
            <person name="Li G."/>
            <person name="Viehrig K."/>
            <person name="Ye F."/>
            <person name="Su P."/>
            <person name="Kiefer A.F."/>
            <person name="Nichols A."/>
            <person name="Cepeda A.J."/>
            <person name="Yan W."/>
            <person name="Fan B."/>
            <person name="Jiang Y."/>
            <person name="Adhikari A."/>
            <person name="Zheng C.-J."/>
            <person name="Schuster L."/>
            <person name="Cowan T.M."/>
            <person name="Smanski M.J."/>
            <person name="Chevrette M.G."/>
            <person name="De Carvalho L.P.S."/>
            <person name="Shen B."/>
        </authorList>
    </citation>
    <scope>NUCLEOTIDE SEQUENCE [LARGE SCALE GENOMIC DNA]</scope>
    <source>
        <strain evidence="1 2">NPDC005137</strain>
    </source>
</reference>
<name>A0ABV2UDN2_9ACTN</name>
<organism evidence="1 2">
    <name type="scientific">Streptomyces sp. 900116325</name>
    <dbReference type="NCBI Taxonomy" id="3154295"/>
    <lineage>
        <taxon>Bacteria</taxon>
        <taxon>Bacillati</taxon>
        <taxon>Actinomycetota</taxon>
        <taxon>Actinomycetes</taxon>
        <taxon>Kitasatosporales</taxon>
        <taxon>Streptomycetaceae</taxon>
        <taxon>Streptomyces</taxon>
    </lineage>
</organism>
<keyword evidence="2" id="KW-1185">Reference proteome</keyword>
<evidence type="ECO:0000313" key="2">
    <source>
        <dbReference type="Proteomes" id="UP001550044"/>
    </source>
</evidence>
<sequence>MDERAQEPIKRLTAEGTVDTSSFWAAIERFHTAVMLAMHPDIEVRDDKLNRLYGGSRGQPPPRNAA</sequence>
<dbReference type="RefSeq" id="WP_356504858.1">
    <property type="nucleotide sequence ID" value="NZ_JBEXEF010000113.1"/>
</dbReference>
<dbReference type="Proteomes" id="UP001550044">
    <property type="component" value="Unassembled WGS sequence"/>
</dbReference>
<accession>A0ABV2UDN2</accession>
<comment type="caution">
    <text evidence="1">The sequence shown here is derived from an EMBL/GenBank/DDBJ whole genome shotgun (WGS) entry which is preliminary data.</text>
</comment>
<proteinExistence type="predicted"/>
<gene>
    <name evidence="1" type="ORF">ABZV61_24800</name>
</gene>